<sequence length="673" mass="74160">MIVSRLRFGLCCLTVCFTIVLLPPEVASQQISLASAIHEQLHFDFTSTAPHIFSSLRYLLEQWPNTYIPNGHSIVPCEIPAFTNLYHGRRDGKLPSSPEWFAFDAEMSYGIMGSNRDSHLLTYQNVKPVQCLYFDGMSAALMGTGPLDSQMVFLCGNTTCSLGGNETWRGVFDEYSRATALCDWVRKNELGGLGWGVEGIVRMNAGFEMIWCNFTSPNMRRISHVNVSAPLLPSRFKEDEALAQEAILEGPLVVATFNDVPSRRRSAAPTSVDGPPSESPTGSPDMPSPPNWRSKAELEPFLQSQSFEWYRSAAWHIGTSGSSMGRAEGRVKPNTCGFLSYYDSFLKAFSSAFAEDERSHLNLTADGNWKGPGKHGNRTLALRELSIRRRSHNLSQITNFEASIMSDAVLHTLHAINHSSSQCTGIDWTQKAIAITARFSRPLTQILHLLTHPPSNTTNTTLIQGYIASVRSKSHAMLMPYLTYPLAASSIPAIHARCATSQTFALHQLRGTLLPTEDTLLSTFETVLSTICNTTLSLAFSVEQIWQSYYQHDNISEPIPQSVLYTLVTHHSTSLSLLRAWLGWFPDEMQCDQVCAVDEFCFIPIWPLLFLEPRGGFGRGPPGGGGRRPPPHHPPGRGGGGGGGGGGKGPPGSNPWGDMVSEVWRPRCKRVLD</sequence>
<gene>
    <name evidence="3" type="ORF">PV05_05888</name>
</gene>
<dbReference type="RefSeq" id="XP_013317907.1">
    <property type="nucleotide sequence ID" value="XM_013462453.1"/>
</dbReference>
<dbReference type="EMBL" id="KN847319">
    <property type="protein sequence ID" value="KIW57323.1"/>
    <property type="molecule type" value="Genomic_DNA"/>
</dbReference>
<feature type="compositionally biased region" description="Gly residues" evidence="1">
    <location>
        <begin position="617"/>
        <end position="627"/>
    </location>
</feature>
<feature type="compositionally biased region" description="Gly residues" evidence="1">
    <location>
        <begin position="636"/>
        <end position="650"/>
    </location>
</feature>
<dbReference type="Proteomes" id="UP000054342">
    <property type="component" value="Unassembled WGS sequence"/>
</dbReference>
<evidence type="ECO:0000256" key="1">
    <source>
        <dbReference type="SAM" id="MobiDB-lite"/>
    </source>
</evidence>
<feature type="chain" id="PRO_5002256912" evidence="2">
    <location>
        <begin position="29"/>
        <end position="673"/>
    </location>
</feature>
<dbReference type="GeneID" id="25327796"/>
<evidence type="ECO:0000313" key="3">
    <source>
        <dbReference type="EMBL" id="KIW57323.1"/>
    </source>
</evidence>
<evidence type="ECO:0000256" key="2">
    <source>
        <dbReference type="SAM" id="SignalP"/>
    </source>
</evidence>
<feature type="region of interest" description="Disordered" evidence="1">
    <location>
        <begin position="617"/>
        <end position="662"/>
    </location>
</feature>
<dbReference type="HOGENOM" id="CLU_017366_1_0_1"/>
<dbReference type="PANTHER" id="PTHR35204:SF1">
    <property type="entry name" value="ENTEROTOXIN"/>
    <property type="match status" value="1"/>
</dbReference>
<dbReference type="STRING" id="348802.A0A0D2EP90"/>
<reference evidence="3 4" key="1">
    <citation type="submission" date="2015-01" db="EMBL/GenBank/DDBJ databases">
        <title>The Genome Sequence of Exophiala xenobiotica CBS118157.</title>
        <authorList>
            <consortium name="The Broad Institute Genomics Platform"/>
            <person name="Cuomo C."/>
            <person name="de Hoog S."/>
            <person name="Gorbushina A."/>
            <person name="Stielow B."/>
            <person name="Teixiera M."/>
            <person name="Abouelleil A."/>
            <person name="Chapman S.B."/>
            <person name="Priest M."/>
            <person name="Young S.K."/>
            <person name="Wortman J."/>
            <person name="Nusbaum C."/>
            <person name="Birren B."/>
        </authorList>
    </citation>
    <scope>NUCLEOTIDE SEQUENCE [LARGE SCALE GENOMIC DNA]</scope>
    <source>
        <strain evidence="3 4">CBS 118157</strain>
    </source>
</reference>
<organism evidence="3 4">
    <name type="scientific">Exophiala xenobiotica</name>
    <dbReference type="NCBI Taxonomy" id="348802"/>
    <lineage>
        <taxon>Eukaryota</taxon>
        <taxon>Fungi</taxon>
        <taxon>Dikarya</taxon>
        <taxon>Ascomycota</taxon>
        <taxon>Pezizomycotina</taxon>
        <taxon>Eurotiomycetes</taxon>
        <taxon>Chaetothyriomycetidae</taxon>
        <taxon>Chaetothyriales</taxon>
        <taxon>Herpotrichiellaceae</taxon>
        <taxon>Exophiala</taxon>
    </lineage>
</organism>
<dbReference type="OrthoDB" id="10261782at2759"/>
<dbReference type="InterPro" id="IPR038921">
    <property type="entry name" value="YOR389W-like"/>
</dbReference>
<protein>
    <submittedName>
        <fullName evidence="3">Uncharacterized protein</fullName>
    </submittedName>
</protein>
<proteinExistence type="predicted"/>
<feature type="signal peptide" evidence="2">
    <location>
        <begin position="1"/>
        <end position="28"/>
    </location>
</feature>
<dbReference type="PANTHER" id="PTHR35204">
    <property type="entry name" value="YALI0A21131P"/>
    <property type="match status" value="1"/>
</dbReference>
<keyword evidence="4" id="KW-1185">Reference proteome</keyword>
<accession>A0A0D2EP90</accession>
<evidence type="ECO:0000313" key="4">
    <source>
        <dbReference type="Proteomes" id="UP000054342"/>
    </source>
</evidence>
<keyword evidence="2" id="KW-0732">Signal</keyword>
<name>A0A0D2EP90_9EURO</name>
<dbReference type="AlphaFoldDB" id="A0A0D2EP90"/>
<feature type="region of interest" description="Disordered" evidence="1">
    <location>
        <begin position="264"/>
        <end position="294"/>
    </location>
</feature>